<dbReference type="EMBL" id="JAVDYC010000001">
    <property type="protein sequence ID" value="MDR7322393.1"/>
    <property type="molecule type" value="Genomic_DNA"/>
</dbReference>
<evidence type="ECO:0000256" key="3">
    <source>
        <dbReference type="ARBA" id="ARBA00022448"/>
    </source>
</evidence>
<sequence>MSEAEELVRLSTVSVRHEIYGDDDTVSLGPARPRDVSARITAGEVVLLLGPSGCGKSTLTLTVDGLIPHVVGARLDGTVQVRGADTRQSTVPRLAAHVAMVFQDPDAQVVTGTVLDEVCFGPENLLVPPAEVLARAEDALRRVGLWERRGDDPARLSGGGRQRLAIACALALRTPVLVLDEPTANLDPAGAEEVLDALRAVVADRDRTILLVEHDLDAAITLCDRVIVLDRDGRVVRDGPARETITAHVDELLRLGVTARPARRPAPGRHHDRRGQSRHAPGRRARHPRAGPRRRRDHRGRAARGGLRGHRVAAPCRPAPAARAGRPRADPPPALARHHPPHRPAARGAARTIGAARPRGIGRPRGTGRGRAPDRDRRVTAAGGPVGVLDLRTYNPVVKVLAPVPAMVVTIGSRDLWTPLIVGAVALLLLLLGARLPGRTVARVLIGAPALVAVMTVSFGVWTDPALVDDTVPLLTAGPWTLWSGALLTGASTGLRVTAVMLLALVAGLTTHAPDLVRSMISHLRVPYRIGYAGLAAMRFVPRFRTDLEIIRLAHRVRGVTGGRGPLAAARRYGGYAVPLLAGGIRHGDRVSLAMETRGFGAHRTRTERHRVPLRPRDAALTAVFLTLAILPGVLR</sequence>
<feature type="compositionally biased region" description="Low complexity" evidence="9">
    <location>
        <begin position="346"/>
        <end position="359"/>
    </location>
</feature>
<evidence type="ECO:0000313" key="13">
    <source>
        <dbReference type="Proteomes" id="UP001183629"/>
    </source>
</evidence>
<keyword evidence="8 10" id="KW-0472">Membrane</keyword>
<feature type="transmembrane region" description="Helical" evidence="10">
    <location>
        <begin position="416"/>
        <end position="434"/>
    </location>
</feature>
<comment type="subcellular location">
    <subcellularLocation>
        <location evidence="1">Membrane</location>
        <topology evidence="1">Multi-pass membrane protein</topology>
    </subcellularLocation>
</comment>
<feature type="compositionally biased region" description="Low complexity" evidence="9">
    <location>
        <begin position="312"/>
        <end position="324"/>
    </location>
</feature>
<reference evidence="12 13" key="1">
    <citation type="submission" date="2023-07" db="EMBL/GenBank/DDBJ databases">
        <title>Sequencing the genomes of 1000 actinobacteria strains.</title>
        <authorList>
            <person name="Klenk H.-P."/>
        </authorList>
    </citation>
    <scope>NUCLEOTIDE SEQUENCE [LARGE SCALE GENOMIC DNA]</scope>
    <source>
        <strain evidence="12 13">DSM 44711</strain>
    </source>
</reference>
<evidence type="ECO:0000256" key="1">
    <source>
        <dbReference type="ARBA" id="ARBA00004141"/>
    </source>
</evidence>
<keyword evidence="7 10" id="KW-1133">Transmembrane helix</keyword>
<evidence type="ECO:0000256" key="10">
    <source>
        <dbReference type="SAM" id="Phobius"/>
    </source>
</evidence>
<keyword evidence="6 12" id="KW-0067">ATP-binding</keyword>
<comment type="similarity">
    <text evidence="2">Belongs to the ABC transporter superfamily.</text>
</comment>
<evidence type="ECO:0000256" key="8">
    <source>
        <dbReference type="ARBA" id="ARBA00023136"/>
    </source>
</evidence>
<dbReference type="PANTHER" id="PTHR43553">
    <property type="entry name" value="HEAVY METAL TRANSPORTER"/>
    <property type="match status" value="1"/>
</dbReference>
<keyword evidence="13" id="KW-1185">Reference proteome</keyword>
<feature type="compositionally biased region" description="Basic residues" evidence="9">
    <location>
        <begin position="336"/>
        <end position="345"/>
    </location>
</feature>
<evidence type="ECO:0000259" key="11">
    <source>
        <dbReference type="PROSITE" id="PS50893"/>
    </source>
</evidence>
<dbReference type="GO" id="GO:0042626">
    <property type="term" value="F:ATPase-coupled transmembrane transporter activity"/>
    <property type="evidence" value="ECO:0007669"/>
    <property type="project" value="TreeGrafter"/>
</dbReference>
<evidence type="ECO:0000256" key="5">
    <source>
        <dbReference type="ARBA" id="ARBA00022741"/>
    </source>
</evidence>
<dbReference type="InterPro" id="IPR050095">
    <property type="entry name" value="ECF_ABC_transporter_ATP-bd"/>
</dbReference>
<dbReference type="GO" id="GO:0043190">
    <property type="term" value="C:ATP-binding cassette (ABC) transporter complex"/>
    <property type="evidence" value="ECO:0007669"/>
    <property type="project" value="TreeGrafter"/>
</dbReference>
<dbReference type="GO" id="GO:0016887">
    <property type="term" value="F:ATP hydrolysis activity"/>
    <property type="evidence" value="ECO:0007669"/>
    <property type="project" value="InterPro"/>
</dbReference>
<evidence type="ECO:0000256" key="2">
    <source>
        <dbReference type="ARBA" id="ARBA00005417"/>
    </source>
</evidence>
<protein>
    <submittedName>
        <fullName evidence="12">Energy-coupling factor transporter ATP-binding protein EcfA2/energy-coupling factor transporter transmembrane protein EcfT</fullName>
    </submittedName>
</protein>
<dbReference type="CDD" id="cd03225">
    <property type="entry name" value="ABC_cobalt_CbiO_domain1"/>
    <property type="match status" value="1"/>
</dbReference>
<gene>
    <name evidence="12" type="ORF">J2S44_002643</name>
</gene>
<evidence type="ECO:0000313" key="12">
    <source>
        <dbReference type="EMBL" id="MDR7322393.1"/>
    </source>
</evidence>
<dbReference type="InterPro" id="IPR003339">
    <property type="entry name" value="ABC/ECF_trnsptr_transmembrane"/>
</dbReference>
<dbReference type="Pfam" id="PF02361">
    <property type="entry name" value="CbiQ"/>
    <property type="match status" value="1"/>
</dbReference>
<keyword evidence="3" id="KW-0813">Transport</keyword>
<dbReference type="InterPro" id="IPR003593">
    <property type="entry name" value="AAA+_ATPase"/>
</dbReference>
<feature type="domain" description="ABC transporter" evidence="11">
    <location>
        <begin position="8"/>
        <end position="257"/>
    </location>
</feature>
<feature type="region of interest" description="Disordered" evidence="9">
    <location>
        <begin position="256"/>
        <end position="381"/>
    </location>
</feature>
<evidence type="ECO:0000256" key="9">
    <source>
        <dbReference type="SAM" id="MobiDB-lite"/>
    </source>
</evidence>
<dbReference type="Gene3D" id="3.40.50.300">
    <property type="entry name" value="P-loop containing nucleotide triphosphate hydrolases"/>
    <property type="match status" value="1"/>
</dbReference>
<feature type="transmembrane region" description="Helical" evidence="10">
    <location>
        <begin position="482"/>
        <end position="510"/>
    </location>
</feature>
<feature type="compositionally biased region" description="Basic residues" evidence="9">
    <location>
        <begin position="261"/>
        <end position="311"/>
    </location>
</feature>
<proteinExistence type="inferred from homology"/>
<dbReference type="SUPFAM" id="SSF52540">
    <property type="entry name" value="P-loop containing nucleoside triphosphate hydrolases"/>
    <property type="match status" value="1"/>
</dbReference>
<dbReference type="CDD" id="cd16914">
    <property type="entry name" value="EcfT"/>
    <property type="match status" value="1"/>
</dbReference>
<accession>A0AAE4CTL3</accession>
<dbReference type="PANTHER" id="PTHR43553:SF24">
    <property type="entry name" value="ENERGY-COUPLING FACTOR TRANSPORTER ATP-BINDING PROTEIN ECFA1"/>
    <property type="match status" value="1"/>
</dbReference>
<keyword evidence="5" id="KW-0547">Nucleotide-binding</keyword>
<name>A0AAE4CTL3_9ACTN</name>
<feature type="transmembrane region" description="Helical" evidence="10">
    <location>
        <begin position="441"/>
        <end position="462"/>
    </location>
</feature>
<dbReference type="SMART" id="SM00382">
    <property type="entry name" value="AAA"/>
    <property type="match status" value="1"/>
</dbReference>
<organism evidence="12 13">
    <name type="scientific">Catenuloplanes niger</name>
    <dbReference type="NCBI Taxonomy" id="587534"/>
    <lineage>
        <taxon>Bacteria</taxon>
        <taxon>Bacillati</taxon>
        <taxon>Actinomycetota</taxon>
        <taxon>Actinomycetes</taxon>
        <taxon>Micromonosporales</taxon>
        <taxon>Micromonosporaceae</taxon>
        <taxon>Catenuloplanes</taxon>
    </lineage>
</organism>
<dbReference type="Proteomes" id="UP001183629">
    <property type="component" value="Unassembled WGS sequence"/>
</dbReference>
<dbReference type="GO" id="GO:0005524">
    <property type="term" value="F:ATP binding"/>
    <property type="evidence" value="ECO:0007669"/>
    <property type="project" value="UniProtKB-KW"/>
</dbReference>
<dbReference type="RefSeq" id="WP_310412703.1">
    <property type="nucleotide sequence ID" value="NZ_JAVDYC010000001.1"/>
</dbReference>
<dbReference type="InterPro" id="IPR027417">
    <property type="entry name" value="P-loop_NTPase"/>
</dbReference>
<dbReference type="PROSITE" id="PS50893">
    <property type="entry name" value="ABC_TRANSPORTER_2"/>
    <property type="match status" value="1"/>
</dbReference>
<comment type="caution">
    <text evidence="12">The sequence shown here is derived from an EMBL/GenBank/DDBJ whole genome shotgun (WGS) entry which is preliminary data.</text>
</comment>
<evidence type="ECO:0000256" key="7">
    <source>
        <dbReference type="ARBA" id="ARBA00022989"/>
    </source>
</evidence>
<keyword evidence="4 10" id="KW-0812">Transmembrane</keyword>
<dbReference type="AlphaFoldDB" id="A0AAE4CTL3"/>
<evidence type="ECO:0000256" key="6">
    <source>
        <dbReference type="ARBA" id="ARBA00022840"/>
    </source>
</evidence>
<dbReference type="InterPro" id="IPR015856">
    <property type="entry name" value="ABC_transpr_CbiO/EcfA_su"/>
</dbReference>
<evidence type="ECO:0000256" key="4">
    <source>
        <dbReference type="ARBA" id="ARBA00022692"/>
    </source>
</evidence>
<dbReference type="InterPro" id="IPR003439">
    <property type="entry name" value="ABC_transporter-like_ATP-bd"/>
</dbReference>
<dbReference type="Pfam" id="PF00005">
    <property type="entry name" value="ABC_tran"/>
    <property type="match status" value="1"/>
</dbReference>